<organism evidence="1 2">
    <name type="scientific">Entomophthora muscae</name>
    <dbReference type="NCBI Taxonomy" id="34485"/>
    <lineage>
        <taxon>Eukaryota</taxon>
        <taxon>Fungi</taxon>
        <taxon>Fungi incertae sedis</taxon>
        <taxon>Zoopagomycota</taxon>
        <taxon>Entomophthoromycotina</taxon>
        <taxon>Entomophthoromycetes</taxon>
        <taxon>Entomophthorales</taxon>
        <taxon>Entomophthoraceae</taxon>
        <taxon>Entomophthora</taxon>
    </lineage>
</organism>
<comment type="caution">
    <text evidence="1">The sequence shown here is derived from an EMBL/GenBank/DDBJ whole genome shotgun (WGS) entry which is preliminary data.</text>
</comment>
<name>A0ACC2TJ14_9FUNG</name>
<gene>
    <name evidence="1" type="ORF">DSO57_1004725</name>
</gene>
<evidence type="ECO:0000313" key="1">
    <source>
        <dbReference type="EMBL" id="KAJ9074585.1"/>
    </source>
</evidence>
<dbReference type="Proteomes" id="UP001165960">
    <property type="component" value="Unassembled WGS sequence"/>
</dbReference>
<dbReference type="EMBL" id="QTSX02002852">
    <property type="protein sequence ID" value="KAJ9074585.1"/>
    <property type="molecule type" value="Genomic_DNA"/>
</dbReference>
<accession>A0ACC2TJ14</accession>
<keyword evidence="2" id="KW-1185">Reference proteome</keyword>
<sequence>MPWWEQAKCNINWDTHQVNISSNGKSGNMILGQTTASFLNVVEIFPTLESLLLQYEDVFIKAPLQNLPKQRASNLCIKLMPGKTPK</sequence>
<evidence type="ECO:0000313" key="2">
    <source>
        <dbReference type="Proteomes" id="UP001165960"/>
    </source>
</evidence>
<proteinExistence type="predicted"/>
<protein>
    <submittedName>
        <fullName evidence="1">Uncharacterized protein</fullName>
    </submittedName>
</protein>
<reference evidence="1" key="1">
    <citation type="submission" date="2022-04" db="EMBL/GenBank/DDBJ databases">
        <title>Genome of the entomopathogenic fungus Entomophthora muscae.</title>
        <authorList>
            <person name="Elya C."/>
            <person name="Lovett B.R."/>
            <person name="Lee E."/>
            <person name="Macias A.M."/>
            <person name="Hajek A.E."/>
            <person name="De Bivort B.L."/>
            <person name="Kasson M.T."/>
            <person name="De Fine Licht H.H."/>
            <person name="Stajich J.E."/>
        </authorList>
    </citation>
    <scope>NUCLEOTIDE SEQUENCE</scope>
    <source>
        <strain evidence="1">Berkeley</strain>
    </source>
</reference>